<proteinExistence type="predicted"/>
<dbReference type="CDD" id="cd02440">
    <property type="entry name" value="AdoMet_MTases"/>
    <property type="match status" value="1"/>
</dbReference>
<keyword evidence="1" id="KW-0808">Transferase</keyword>
<dbReference type="SUPFAM" id="SSF53335">
    <property type="entry name" value="S-adenosyl-L-methionine-dependent methyltransferases"/>
    <property type="match status" value="1"/>
</dbReference>
<dbReference type="InterPro" id="IPR029063">
    <property type="entry name" value="SAM-dependent_MTases_sf"/>
</dbReference>
<dbReference type="GO" id="GO:0032259">
    <property type="term" value="P:methylation"/>
    <property type="evidence" value="ECO:0007669"/>
    <property type="project" value="UniProtKB-KW"/>
</dbReference>
<dbReference type="EMBL" id="MT142403">
    <property type="protein sequence ID" value="QJA80022.1"/>
    <property type="molecule type" value="Genomic_DNA"/>
</dbReference>
<dbReference type="PANTHER" id="PTHR43861">
    <property type="entry name" value="TRANS-ACONITATE 2-METHYLTRANSFERASE-RELATED"/>
    <property type="match status" value="1"/>
</dbReference>
<dbReference type="GO" id="GO:0008168">
    <property type="term" value="F:methyltransferase activity"/>
    <property type="evidence" value="ECO:0007669"/>
    <property type="project" value="UniProtKB-KW"/>
</dbReference>
<gene>
    <name evidence="1" type="ORF">MM415A00788_0009</name>
</gene>
<dbReference type="Pfam" id="PF13489">
    <property type="entry name" value="Methyltransf_23"/>
    <property type="match status" value="1"/>
</dbReference>
<evidence type="ECO:0000313" key="1">
    <source>
        <dbReference type="EMBL" id="QJA80022.1"/>
    </source>
</evidence>
<dbReference type="PANTHER" id="PTHR43861:SF6">
    <property type="entry name" value="METHYLTRANSFERASE TYPE 11"/>
    <property type="match status" value="1"/>
</dbReference>
<name>A0A6M3KDU6_9ZZZZ</name>
<protein>
    <submittedName>
        <fullName evidence="1">Putative methyltransferase</fullName>
    </submittedName>
</protein>
<reference evidence="1" key="1">
    <citation type="submission" date="2020-03" db="EMBL/GenBank/DDBJ databases">
        <title>The deep terrestrial virosphere.</title>
        <authorList>
            <person name="Holmfeldt K."/>
            <person name="Nilsson E."/>
            <person name="Simone D."/>
            <person name="Lopez-Fernandez M."/>
            <person name="Wu X."/>
            <person name="de Brujin I."/>
            <person name="Lundin D."/>
            <person name="Andersson A."/>
            <person name="Bertilsson S."/>
            <person name="Dopson M."/>
        </authorList>
    </citation>
    <scope>NUCLEOTIDE SEQUENCE</scope>
    <source>
        <strain evidence="1">MM415A00788</strain>
    </source>
</reference>
<accession>A0A6M3KDU6</accession>
<organism evidence="1">
    <name type="scientific">viral metagenome</name>
    <dbReference type="NCBI Taxonomy" id="1070528"/>
    <lineage>
        <taxon>unclassified sequences</taxon>
        <taxon>metagenomes</taxon>
        <taxon>organismal metagenomes</taxon>
    </lineage>
</organism>
<sequence>MSEARLNLDWVRAYDNVALNNPRDAYNEWAQSNCGEVEACVLTVPETWFMKDYSGKLLDVGCGNGRFAARLFQYGEVDFVIALDVSDVCVSHAQKAFEKYKVNGEVVRGSIEEYLSTEVFDTITCWEVLEHLRRPDLALNTIRRMLDENGVVIGSVPEGLAENNWLHLHHFYNTDLLELLSGQFNDIRIIQYEKRLLFVARQPKVRHA</sequence>
<dbReference type="AlphaFoldDB" id="A0A6M3KDU6"/>
<keyword evidence="1" id="KW-0489">Methyltransferase</keyword>
<dbReference type="Gene3D" id="3.40.50.150">
    <property type="entry name" value="Vaccinia Virus protein VP39"/>
    <property type="match status" value="1"/>
</dbReference>